<dbReference type="VEuPathDB" id="VectorBase:BGLAX_026797"/>
<dbReference type="Proteomes" id="UP000076420">
    <property type="component" value="Unassembled WGS sequence"/>
</dbReference>
<feature type="region of interest" description="Disordered" evidence="2">
    <location>
        <begin position="262"/>
        <end position="286"/>
    </location>
</feature>
<feature type="compositionally biased region" description="Acidic residues" evidence="2">
    <location>
        <begin position="44"/>
        <end position="53"/>
    </location>
</feature>
<dbReference type="KEGG" id="bgt:106076142"/>
<name>A0A2C9K0W5_BIOGL</name>
<evidence type="ECO:0000259" key="3">
    <source>
        <dbReference type="Pfam" id="PF06991"/>
    </source>
</evidence>
<feature type="compositionally biased region" description="Acidic residues" evidence="2">
    <location>
        <begin position="275"/>
        <end position="286"/>
    </location>
</feature>
<dbReference type="RefSeq" id="XP_013092456.1">
    <property type="nucleotide sequence ID" value="XM_013237002.2"/>
</dbReference>
<accession>A0A2C9K0W5</accession>
<dbReference type="Proteomes" id="UP001165740">
    <property type="component" value="Chromosome 10"/>
</dbReference>
<feature type="region of interest" description="Disordered" evidence="2">
    <location>
        <begin position="34"/>
        <end position="212"/>
    </location>
</feature>
<sequence length="449" mass="53368">MSKAKVPIMSTAGAIPVRNEKGEITMEKVKVTRYMRGQRPEFAPESDEEEEVEVSTGFQVRARAAQPEDKKEEEDEVEKESQEAQDRRLRRLLNREKSDSEEDEEDRVLRHRREVIEPEVIAEGSDDEDRPVRRRREGGSEGEEDEEEEEELDEEEIEKQRAQRKLKVMQQRDEEEVMDVEEEKKEEEESEEESSEYEEYTDSEEEAGPRLKPVFVRKKDRITVQEREREEARAKELEAEAKKLAEERKRQTIKMANQDMKRELEEEKGLQDACDGVDSDDGNDEEEYELWKVRELKRIKRDREEREAIDKEKMEVDRLRNMTEEERRQELRQNPKQVTNKAPKGKYKFLQKYYHRGAFFLDNEDNVFKQDFSQPTLDDHFDKTILPKVMQVKNFGRSGRTKYTHLLDQDTTQHEAPWMQDTAQNLKFHTAKGGGMKQLFDRPSTKVKK</sequence>
<dbReference type="Pfam" id="PF06991">
    <property type="entry name" value="MFAP1"/>
    <property type="match status" value="1"/>
</dbReference>
<dbReference type="VEuPathDB" id="VectorBase:BGLB011278"/>
<feature type="compositionally biased region" description="Acidic residues" evidence="2">
    <location>
        <begin position="173"/>
        <end position="206"/>
    </location>
</feature>
<dbReference type="InterPro" id="IPR033194">
    <property type="entry name" value="MFAP1"/>
</dbReference>
<dbReference type="OrthoDB" id="1111734at2759"/>
<protein>
    <submittedName>
        <fullName evidence="7">Microfibrillar-associated protein 1-like</fullName>
    </submittedName>
</protein>
<dbReference type="STRING" id="6526.A0A2C9K0W5"/>
<dbReference type="PANTHER" id="PTHR15327">
    <property type="entry name" value="MICROFIBRIL-ASSOCIATED PROTEIN"/>
    <property type="match status" value="1"/>
</dbReference>
<dbReference type="AlphaFoldDB" id="A0A2C9K0W5"/>
<proteinExistence type="inferred from homology"/>
<dbReference type="OMA" id="FHNERAG"/>
<dbReference type="EnsemblMetazoa" id="BGLB011278-RB">
    <property type="protein sequence ID" value="BGLB011278-PB"/>
    <property type="gene ID" value="BGLB011278"/>
</dbReference>
<evidence type="ECO:0000313" key="7">
    <source>
        <dbReference type="RefSeq" id="XP_013092456.1"/>
    </source>
</evidence>
<comment type="similarity">
    <text evidence="1">Belongs to the MFAP1 family.</text>
</comment>
<feature type="compositionally biased region" description="Acidic residues" evidence="2">
    <location>
        <begin position="140"/>
        <end position="157"/>
    </location>
</feature>
<evidence type="ECO:0000256" key="2">
    <source>
        <dbReference type="SAM" id="MobiDB-lite"/>
    </source>
</evidence>
<organism evidence="4 5">
    <name type="scientific">Biomphalaria glabrata</name>
    <name type="common">Bloodfluke planorb</name>
    <name type="synonym">Freshwater snail</name>
    <dbReference type="NCBI Taxonomy" id="6526"/>
    <lineage>
        <taxon>Eukaryota</taxon>
        <taxon>Metazoa</taxon>
        <taxon>Spiralia</taxon>
        <taxon>Lophotrochozoa</taxon>
        <taxon>Mollusca</taxon>
        <taxon>Gastropoda</taxon>
        <taxon>Heterobranchia</taxon>
        <taxon>Euthyneura</taxon>
        <taxon>Panpulmonata</taxon>
        <taxon>Hygrophila</taxon>
        <taxon>Lymnaeoidea</taxon>
        <taxon>Planorbidae</taxon>
        <taxon>Biomphalaria</taxon>
    </lineage>
</organism>
<evidence type="ECO:0000256" key="1">
    <source>
        <dbReference type="ARBA" id="ARBA00008155"/>
    </source>
</evidence>
<feature type="compositionally biased region" description="Basic and acidic residues" evidence="2">
    <location>
        <begin position="79"/>
        <end position="98"/>
    </location>
</feature>
<evidence type="ECO:0000313" key="4">
    <source>
        <dbReference type="EnsemblMetazoa" id="BGLB011278-PB"/>
    </source>
</evidence>
<keyword evidence="6" id="KW-1185">Reference proteome</keyword>
<dbReference type="GeneID" id="106076142"/>
<evidence type="ECO:0000313" key="5">
    <source>
        <dbReference type="Proteomes" id="UP000076420"/>
    </source>
</evidence>
<evidence type="ECO:0000313" key="6">
    <source>
        <dbReference type="Proteomes" id="UP001165740"/>
    </source>
</evidence>
<dbReference type="InterPro" id="IPR009730">
    <property type="entry name" value="MFAP1_C"/>
</dbReference>
<feature type="domain" description="Micro-fibrillar-associated protein 1 C-terminal" evidence="3">
    <location>
        <begin position="203"/>
        <end position="411"/>
    </location>
</feature>
<gene>
    <name evidence="4" type="primary">106076142</name>
    <name evidence="7" type="synonym">LOC106076142</name>
</gene>
<reference evidence="4" key="1">
    <citation type="submission" date="2020-05" db="UniProtKB">
        <authorList>
            <consortium name="EnsemblMetazoa"/>
        </authorList>
    </citation>
    <scope>IDENTIFICATION</scope>
    <source>
        <strain evidence="4">BB02</strain>
    </source>
</reference>
<reference evidence="7" key="2">
    <citation type="submission" date="2025-04" db="UniProtKB">
        <authorList>
            <consortium name="RefSeq"/>
        </authorList>
    </citation>
    <scope>IDENTIFICATION</scope>
</reference>